<dbReference type="PROSITE" id="PS51257">
    <property type="entry name" value="PROKAR_LIPOPROTEIN"/>
    <property type="match status" value="1"/>
</dbReference>
<evidence type="ECO:0008006" key="3">
    <source>
        <dbReference type="Google" id="ProtNLM"/>
    </source>
</evidence>
<evidence type="ECO:0000313" key="1">
    <source>
        <dbReference type="EMBL" id="PQL95060.1"/>
    </source>
</evidence>
<dbReference type="Proteomes" id="UP000238042">
    <property type="component" value="Unassembled WGS sequence"/>
</dbReference>
<protein>
    <recommendedName>
        <fullName evidence="3">Lipoprotein</fullName>
    </recommendedName>
</protein>
<accession>A0A2S8AFR7</accession>
<comment type="caution">
    <text evidence="1">The sequence shown here is derived from an EMBL/GenBank/DDBJ whole genome shotgun (WGS) entry which is preliminary data.</text>
</comment>
<name>A0A2S8AFR7_9FLAO</name>
<dbReference type="AlphaFoldDB" id="A0A2S8AFR7"/>
<dbReference type="EMBL" id="PSZM01000002">
    <property type="protein sequence ID" value="PQL95060.1"/>
    <property type="molecule type" value="Genomic_DNA"/>
</dbReference>
<sequence>MKSKLIIITLGFLLFAVFSCTKKNIRIEKYPSGKIHYKKYFTNDKQDSLEEYFENSQRLKMKITKISKDSQYIVHFDETGKDRIEGWALIKRGKTYRNGWWKQFLNGEKSKIEYVTVGDTTRTNQLYFYDSDGNIDFKFSHFYKFDLPDTIEFNKPYKFHIELKSPIQGAKESYVTVLKLSDEITPDYLNFWKSKSTYDVKELSTNLWEISHTFRYKGNFTIRGFIYRAWLEFKDEGEKDSITEIDYRDITYIKKHIYIK</sequence>
<organism evidence="1 2">
    <name type="scientific">Apibacter adventoris</name>
    <dbReference type="NCBI Taxonomy" id="1679466"/>
    <lineage>
        <taxon>Bacteria</taxon>
        <taxon>Pseudomonadati</taxon>
        <taxon>Bacteroidota</taxon>
        <taxon>Flavobacteriia</taxon>
        <taxon>Flavobacteriales</taxon>
        <taxon>Weeksellaceae</taxon>
        <taxon>Apibacter</taxon>
    </lineage>
</organism>
<dbReference type="RefSeq" id="WP_105245777.1">
    <property type="nucleotide sequence ID" value="NZ_PSZM01000002.1"/>
</dbReference>
<proteinExistence type="predicted"/>
<evidence type="ECO:0000313" key="2">
    <source>
        <dbReference type="Proteomes" id="UP000238042"/>
    </source>
</evidence>
<gene>
    <name evidence="1" type="ORF">C4S77_02280</name>
</gene>
<reference evidence="1 2" key="1">
    <citation type="submission" date="2018-02" db="EMBL/GenBank/DDBJ databases">
        <title>Genome sequences of Apibacter spp., gut symbionts of Asian honey bees.</title>
        <authorList>
            <person name="Kwong W.K."/>
            <person name="Steele M.I."/>
            <person name="Moran N.A."/>
        </authorList>
    </citation>
    <scope>NUCLEOTIDE SEQUENCE [LARGE SCALE GENOMIC DNA]</scope>
    <source>
        <strain evidence="2">wkB301</strain>
    </source>
</reference>
<keyword evidence="2" id="KW-1185">Reference proteome</keyword>
<dbReference type="Gene3D" id="3.90.930.1">
    <property type="match status" value="1"/>
</dbReference>